<evidence type="ECO:0000256" key="1">
    <source>
        <dbReference type="ARBA" id="ARBA00010879"/>
    </source>
</evidence>
<dbReference type="InterPro" id="IPR010661">
    <property type="entry name" value="RVT_thumb"/>
</dbReference>
<dbReference type="Gene3D" id="3.30.70.270">
    <property type="match status" value="2"/>
</dbReference>
<dbReference type="InterPro" id="IPR043128">
    <property type="entry name" value="Rev_trsase/Diguanyl_cyclase"/>
</dbReference>
<dbReference type="PANTHER" id="PTHR41694">
    <property type="entry name" value="ENDOGENOUS RETROVIRUS GROUP K MEMBER POL PROTEIN"/>
    <property type="match status" value="1"/>
</dbReference>
<comment type="similarity">
    <text evidence="1">Belongs to the beta type-B retroviral polymerase family. HERV class-II K(HML-2) pol subfamily.</text>
</comment>
<dbReference type="STRING" id="85066.A0A091EFW6"/>
<evidence type="ECO:0000256" key="2">
    <source>
        <dbReference type="ARBA" id="ARBA00012180"/>
    </source>
</evidence>
<reference evidence="10 11" key="1">
    <citation type="submission" date="2014-04" db="EMBL/GenBank/DDBJ databases">
        <title>Genome evolution of avian class.</title>
        <authorList>
            <person name="Zhang G."/>
            <person name="Li C."/>
        </authorList>
    </citation>
    <scope>NUCLEOTIDE SEQUENCE [LARGE SCALE GENOMIC DNA]</scope>
    <source>
        <strain evidence="10">BGI_N302</strain>
    </source>
</reference>
<dbReference type="InterPro" id="IPR043502">
    <property type="entry name" value="DNA/RNA_pol_sf"/>
</dbReference>
<sequence>DQWSLSQTKLHALTDLVQEQLQKGHIVLSTSPWNSPVFVIQKQTVKWRLLHDLCKINAVIEDMGALQPGLQSPTMIPRNWHLTVIDLKDCFFTIPLHPDDAPKFAFSVPSTNMQEPLQRYHWVVLPQGMKNSATICQWFVARVLSPICQKIPDVLLYHYMDDILIAAEKQEVMEEALPVVIAAVIQAGLSIAPEKIQPQPPWKYLGWRIRTQTIAPQPLQIQSDIRTLHDAQKLLGTINLVRPLLGISNADLSPLFALLKREPNL</sequence>
<dbReference type="Pfam" id="PF06817">
    <property type="entry name" value="RVT_thumb"/>
    <property type="match status" value="1"/>
</dbReference>
<dbReference type="Pfam" id="PF00078">
    <property type="entry name" value="RVT_1"/>
    <property type="match status" value="1"/>
</dbReference>
<evidence type="ECO:0000259" key="9">
    <source>
        <dbReference type="PROSITE" id="PS50878"/>
    </source>
</evidence>
<keyword evidence="7" id="KW-0378">Hydrolase</keyword>
<dbReference type="EMBL" id="KK718452">
    <property type="protein sequence ID" value="KFO56868.1"/>
    <property type="molecule type" value="Genomic_DNA"/>
</dbReference>
<keyword evidence="3" id="KW-0808">Transferase</keyword>
<keyword evidence="4" id="KW-0548">Nucleotidyltransferase</keyword>
<evidence type="ECO:0000256" key="4">
    <source>
        <dbReference type="ARBA" id="ARBA00022695"/>
    </source>
</evidence>
<dbReference type="EC" id="3.1.26.4" evidence="2"/>
<evidence type="ECO:0000256" key="3">
    <source>
        <dbReference type="ARBA" id="ARBA00022679"/>
    </source>
</evidence>
<proteinExistence type="inferred from homology"/>
<keyword evidence="8" id="KW-0695">RNA-directed DNA polymerase</keyword>
<keyword evidence="5" id="KW-0540">Nuclease</keyword>
<name>A0A091EFW6_CORBR</name>
<feature type="domain" description="Reverse transcriptase" evidence="9">
    <location>
        <begin position="21"/>
        <end position="209"/>
    </location>
</feature>
<evidence type="ECO:0000256" key="8">
    <source>
        <dbReference type="ARBA" id="ARBA00022918"/>
    </source>
</evidence>
<dbReference type="GO" id="GO:0035613">
    <property type="term" value="F:RNA stem-loop binding"/>
    <property type="evidence" value="ECO:0007669"/>
    <property type="project" value="TreeGrafter"/>
</dbReference>
<accession>A0A091EFW6</accession>
<evidence type="ECO:0000256" key="5">
    <source>
        <dbReference type="ARBA" id="ARBA00022722"/>
    </source>
</evidence>
<dbReference type="GO" id="GO:0003964">
    <property type="term" value="F:RNA-directed DNA polymerase activity"/>
    <property type="evidence" value="ECO:0007669"/>
    <property type="project" value="UniProtKB-KW"/>
</dbReference>
<dbReference type="PANTHER" id="PTHR41694:SF3">
    <property type="entry name" value="RNA-DIRECTED DNA POLYMERASE-RELATED"/>
    <property type="match status" value="1"/>
</dbReference>
<keyword evidence="6" id="KW-0255">Endonuclease</keyword>
<dbReference type="PROSITE" id="PS50878">
    <property type="entry name" value="RT_POL"/>
    <property type="match status" value="1"/>
</dbReference>
<dbReference type="InterPro" id="IPR000477">
    <property type="entry name" value="RT_dom"/>
</dbReference>
<evidence type="ECO:0000256" key="7">
    <source>
        <dbReference type="ARBA" id="ARBA00022801"/>
    </source>
</evidence>
<dbReference type="GO" id="GO:0004523">
    <property type="term" value="F:RNA-DNA hybrid ribonuclease activity"/>
    <property type="evidence" value="ECO:0007669"/>
    <property type="project" value="UniProtKB-EC"/>
</dbReference>
<evidence type="ECO:0000256" key="6">
    <source>
        <dbReference type="ARBA" id="ARBA00022759"/>
    </source>
</evidence>
<dbReference type="AlphaFoldDB" id="A0A091EFW6"/>
<dbReference type="Gene3D" id="3.10.10.10">
    <property type="entry name" value="HIV Type 1 Reverse Transcriptase, subunit A, domain 1"/>
    <property type="match status" value="1"/>
</dbReference>
<keyword evidence="11" id="KW-1185">Reference proteome</keyword>
<feature type="non-terminal residue" evidence="10">
    <location>
        <position position="265"/>
    </location>
</feature>
<evidence type="ECO:0000313" key="11">
    <source>
        <dbReference type="Proteomes" id="UP000052976"/>
    </source>
</evidence>
<dbReference type="Proteomes" id="UP000052976">
    <property type="component" value="Unassembled WGS sequence"/>
</dbReference>
<evidence type="ECO:0000313" key="10">
    <source>
        <dbReference type="EMBL" id="KFO56868.1"/>
    </source>
</evidence>
<organism evidence="10 11">
    <name type="scientific">Corvus brachyrhynchos</name>
    <name type="common">American crow</name>
    <dbReference type="NCBI Taxonomy" id="85066"/>
    <lineage>
        <taxon>Eukaryota</taxon>
        <taxon>Metazoa</taxon>
        <taxon>Chordata</taxon>
        <taxon>Craniata</taxon>
        <taxon>Vertebrata</taxon>
        <taxon>Euteleostomi</taxon>
        <taxon>Archelosauria</taxon>
        <taxon>Archosauria</taxon>
        <taxon>Dinosauria</taxon>
        <taxon>Saurischia</taxon>
        <taxon>Theropoda</taxon>
        <taxon>Coelurosauria</taxon>
        <taxon>Aves</taxon>
        <taxon>Neognathae</taxon>
        <taxon>Neoaves</taxon>
        <taxon>Telluraves</taxon>
        <taxon>Australaves</taxon>
        <taxon>Passeriformes</taxon>
        <taxon>Corvoidea</taxon>
        <taxon>Corvidae</taxon>
        <taxon>Corvus</taxon>
    </lineage>
</organism>
<protein>
    <recommendedName>
        <fullName evidence="2">ribonuclease H</fullName>
        <ecNumber evidence="2">3.1.26.4</ecNumber>
    </recommendedName>
</protein>
<dbReference type="SUPFAM" id="SSF56672">
    <property type="entry name" value="DNA/RNA polymerases"/>
    <property type="match status" value="1"/>
</dbReference>
<gene>
    <name evidence="10" type="ORF">N302_01253</name>
</gene>
<feature type="non-terminal residue" evidence="10">
    <location>
        <position position="1"/>
    </location>
</feature>